<dbReference type="InterPro" id="IPR050093">
    <property type="entry name" value="ABC_SmlMolc_Importer"/>
</dbReference>
<evidence type="ECO:0000259" key="5">
    <source>
        <dbReference type="PROSITE" id="PS50893"/>
    </source>
</evidence>
<keyword evidence="3" id="KW-0547">Nucleotide-binding</keyword>
<dbReference type="SUPFAM" id="SSF52540">
    <property type="entry name" value="P-loop containing nucleoside triphosphate hydrolases"/>
    <property type="match status" value="1"/>
</dbReference>
<dbReference type="GO" id="GO:0005524">
    <property type="term" value="F:ATP binding"/>
    <property type="evidence" value="ECO:0007669"/>
    <property type="project" value="UniProtKB-KW"/>
</dbReference>
<keyword evidence="4 6" id="KW-0067">ATP-binding</keyword>
<evidence type="ECO:0000256" key="1">
    <source>
        <dbReference type="ARBA" id="ARBA00005417"/>
    </source>
</evidence>
<dbReference type="RefSeq" id="WP_377030090.1">
    <property type="nucleotide sequence ID" value="NZ_JBHOMY010000038.1"/>
</dbReference>
<evidence type="ECO:0000256" key="2">
    <source>
        <dbReference type="ARBA" id="ARBA00022448"/>
    </source>
</evidence>
<accession>A0ABV6Y9N6</accession>
<protein>
    <submittedName>
        <fullName evidence="6">ATP-binding cassette domain-containing protein</fullName>
    </submittedName>
</protein>
<dbReference type="InterPro" id="IPR027417">
    <property type="entry name" value="P-loop_NTPase"/>
</dbReference>
<evidence type="ECO:0000313" key="6">
    <source>
        <dbReference type="EMBL" id="MFC1457959.1"/>
    </source>
</evidence>
<comment type="caution">
    <text evidence="6">The sequence shown here is derived from an EMBL/GenBank/DDBJ whole genome shotgun (WGS) entry which is preliminary data.</text>
</comment>
<dbReference type="SMART" id="SM00382">
    <property type="entry name" value="AAA"/>
    <property type="match status" value="1"/>
</dbReference>
<comment type="similarity">
    <text evidence="1">Belongs to the ABC transporter superfamily.</text>
</comment>
<keyword evidence="7" id="KW-1185">Reference proteome</keyword>
<evidence type="ECO:0000313" key="7">
    <source>
        <dbReference type="Proteomes" id="UP001593940"/>
    </source>
</evidence>
<gene>
    <name evidence="6" type="ORF">ACETIH_14825</name>
</gene>
<evidence type="ECO:0000256" key="3">
    <source>
        <dbReference type="ARBA" id="ARBA00022741"/>
    </source>
</evidence>
<dbReference type="PANTHER" id="PTHR42781:SF4">
    <property type="entry name" value="SPERMIDINE_PUTRESCINE IMPORT ATP-BINDING PROTEIN POTA"/>
    <property type="match status" value="1"/>
</dbReference>
<organism evidence="6 7">
    <name type="scientific">Microvirga arabica</name>
    <dbReference type="NCBI Taxonomy" id="1128671"/>
    <lineage>
        <taxon>Bacteria</taxon>
        <taxon>Pseudomonadati</taxon>
        <taxon>Pseudomonadota</taxon>
        <taxon>Alphaproteobacteria</taxon>
        <taxon>Hyphomicrobiales</taxon>
        <taxon>Methylobacteriaceae</taxon>
        <taxon>Microvirga</taxon>
    </lineage>
</organism>
<dbReference type="InterPro" id="IPR003593">
    <property type="entry name" value="AAA+_ATPase"/>
</dbReference>
<dbReference type="Gene3D" id="3.40.50.300">
    <property type="entry name" value="P-loop containing nucleotide triphosphate hydrolases"/>
    <property type="match status" value="1"/>
</dbReference>
<dbReference type="Proteomes" id="UP001593940">
    <property type="component" value="Unassembled WGS sequence"/>
</dbReference>
<proteinExistence type="inferred from homology"/>
<dbReference type="InterPro" id="IPR017871">
    <property type="entry name" value="ABC_transporter-like_CS"/>
</dbReference>
<feature type="domain" description="ABC transporter" evidence="5">
    <location>
        <begin position="12"/>
        <end position="249"/>
    </location>
</feature>
<sequence>MTGDIPGPCRGLVLESITITVKEESRDLIAELNLSVAPGQVVTIMGPSGSGKSTLLSYIAGFLDRRTFAANGRIMVGGETIEDLPAEDRHVGILFQDPVLFPHLTVAGNLLFGLPRGRCRDRHKRRAMASDALASAGLAGFEHRDPSTLSGGQKARVTLLRTLLSQPRALLLDEPFSKLDVALREEFRSFVFAHVRERGLPTLLVTHDPADAEAAAGVVIHLDDVIVRPSGIVETIGEGSSPVARLNRSGS</sequence>
<dbReference type="PROSITE" id="PS50893">
    <property type="entry name" value="ABC_TRANSPORTER_2"/>
    <property type="match status" value="1"/>
</dbReference>
<dbReference type="PANTHER" id="PTHR42781">
    <property type="entry name" value="SPERMIDINE/PUTRESCINE IMPORT ATP-BINDING PROTEIN POTA"/>
    <property type="match status" value="1"/>
</dbReference>
<dbReference type="Pfam" id="PF00005">
    <property type="entry name" value="ABC_tran"/>
    <property type="match status" value="1"/>
</dbReference>
<evidence type="ECO:0000256" key="4">
    <source>
        <dbReference type="ARBA" id="ARBA00022840"/>
    </source>
</evidence>
<keyword evidence="2" id="KW-0813">Transport</keyword>
<dbReference type="InterPro" id="IPR003439">
    <property type="entry name" value="ABC_transporter-like_ATP-bd"/>
</dbReference>
<name>A0ABV6Y9N6_9HYPH</name>
<reference evidence="6 7" key="1">
    <citation type="submission" date="2024-09" db="EMBL/GenBank/DDBJ databases">
        <title>Nodulacao em especies de Leguminosae Basais da Amazonia e Caracterizacao dos Rizobios e Bacterias Associadas aos Nodulos.</title>
        <authorList>
            <person name="Jambeiro I.C.A."/>
            <person name="Lopes I.S."/>
            <person name="Aguiar E.R.G.R."/>
            <person name="Santos A.F.J."/>
            <person name="Dos Santos J.M.F."/>
            <person name="Gross E."/>
        </authorList>
    </citation>
    <scope>NUCLEOTIDE SEQUENCE [LARGE SCALE GENOMIC DNA]</scope>
    <source>
        <strain evidence="6 7">BRUESC1165</strain>
    </source>
</reference>
<dbReference type="EMBL" id="JBHOMY010000038">
    <property type="protein sequence ID" value="MFC1457959.1"/>
    <property type="molecule type" value="Genomic_DNA"/>
</dbReference>
<dbReference type="PROSITE" id="PS00211">
    <property type="entry name" value="ABC_TRANSPORTER_1"/>
    <property type="match status" value="1"/>
</dbReference>